<feature type="repeat" description="TPR" evidence="1">
    <location>
        <begin position="250"/>
        <end position="283"/>
    </location>
</feature>
<dbReference type="InterPro" id="IPR013783">
    <property type="entry name" value="Ig-like_fold"/>
</dbReference>
<evidence type="ECO:0000313" key="4">
    <source>
        <dbReference type="Proteomes" id="UP000593892"/>
    </source>
</evidence>
<dbReference type="SUPFAM" id="SSF49265">
    <property type="entry name" value="Fibronectin type III"/>
    <property type="match status" value="1"/>
</dbReference>
<dbReference type="InterPro" id="IPR019734">
    <property type="entry name" value="TPR_rpt"/>
</dbReference>
<accession>A0A7S7SJB6</accession>
<protein>
    <recommendedName>
        <fullName evidence="5">Zinc-finger domain-containing protein</fullName>
    </recommendedName>
</protein>
<sequence>MNPNDHLRPESIFGFQHQMLEAEELRAVFAHIAACDQCRRLLSQRMDTNAMIDDAKSALLPPARPGMTFLPRYLAAAAAVVLVSSGALWLINRAPVVSRGTPDQQPAAVALALRTGRLDFPPFLKELASTPRTLMGEAASSGSPLLSPKATAVLAAPVEFHWQPLQGSWNYQVRVFTLSGEQAAYSQPVVEARWICETGLTPGSTYQWQVTASRGAERVTLPGPAEAPPRFRVLETAPSDRLRDLVRRLPDDHLQLGVEYARAGLLDEARHHLTEAARLAPQRQDLRLLLQALPEKNPELVR</sequence>
<keyword evidence="4" id="KW-1185">Reference proteome</keyword>
<keyword evidence="2" id="KW-0472">Membrane</keyword>
<dbReference type="PROSITE" id="PS50005">
    <property type="entry name" value="TPR"/>
    <property type="match status" value="1"/>
</dbReference>
<dbReference type="KEGG" id="pfer:IRI77_35095"/>
<organism evidence="3 4">
    <name type="scientific">Paludibaculum fermentans</name>
    <dbReference type="NCBI Taxonomy" id="1473598"/>
    <lineage>
        <taxon>Bacteria</taxon>
        <taxon>Pseudomonadati</taxon>
        <taxon>Acidobacteriota</taxon>
        <taxon>Terriglobia</taxon>
        <taxon>Bryobacterales</taxon>
        <taxon>Bryobacteraceae</taxon>
        <taxon>Paludibaculum</taxon>
    </lineage>
</organism>
<name>A0A7S7SJB6_PALFE</name>
<dbReference type="InterPro" id="IPR036116">
    <property type="entry name" value="FN3_sf"/>
</dbReference>
<evidence type="ECO:0008006" key="5">
    <source>
        <dbReference type="Google" id="ProtNLM"/>
    </source>
</evidence>
<gene>
    <name evidence="3" type="ORF">IRI77_35095</name>
</gene>
<keyword evidence="1" id="KW-0802">TPR repeat</keyword>
<reference evidence="3 4" key="1">
    <citation type="submission" date="2020-10" db="EMBL/GenBank/DDBJ databases">
        <title>Complete genome sequence of Paludibaculum fermentans P105T, a facultatively anaerobic acidobacterium capable of dissimilatory Fe(III) reduction.</title>
        <authorList>
            <person name="Dedysh S.N."/>
            <person name="Beletsky A.V."/>
            <person name="Kulichevskaya I.S."/>
            <person name="Mardanov A.V."/>
            <person name="Ravin N.V."/>
        </authorList>
    </citation>
    <scope>NUCLEOTIDE SEQUENCE [LARGE SCALE GENOMIC DNA]</scope>
    <source>
        <strain evidence="3 4">P105</strain>
    </source>
</reference>
<dbReference type="AlphaFoldDB" id="A0A7S7SJB6"/>
<keyword evidence="2" id="KW-1133">Transmembrane helix</keyword>
<dbReference type="Gene3D" id="2.60.40.10">
    <property type="entry name" value="Immunoglobulins"/>
    <property type="match status" value="1"/>
</dbReference>
<evidence type="ECO:0000256" key="2">
    <source>
        <dbReference type="SAM" id="Phobius"/>
    </source>
</evidence>
<evidence type="ECO:0000256" key="1">
    <source>
        <dbReference type="PROSITE-ProRule" id="PRU00339"/>
    </source>
</evidence>
<dbReference type="Proteomes" id="UP000593892">
    <property type="component" value="Chromosome"/>
</dbReference>
<feature type="transmembrane region" description="Helical" evidence="2">
    <location>
        <begin position="73"/>
        <end position="91"/>
    </location>
</feature>
<proteinExistence type="predicted"/>
<dbReference type="RefSeq" id="WP_194449574.1">
    <property type="nucleotide sequence ID" value="NZ_CP063849.1"/>
</dbReference>
<dbReference type="EMBL" id="CP063849">
    <property type="protein sequence ID" value="QOY87907.1"/>
    <property type="molecule type" value="Genomic_DNA"/>
</dbReference>
<evidence type="ECO:0000313" key="3">
    <source>
        <dbReference type="EMBL" id="QOY87907.1"/>
    </source>
</evidence>
<keyword evidence="2" id="KW-0812">Transmembrane</keyword>